<dbReference type="Gene3D" id="3.40.50.620">
    <property type="entry name" value="HUPs"/>
    <property type="match status" value="1"/>
</dbReference>
<organism evidence="3 4">
    <name type="scientific">Ochrobactrum soli</name>
    <dbReference type="NCBI Taxonomy" id="2448455"/>
    <lineage>
        <taxon>Bacteria</taxon>
        <taxon>Pseudomonadati</taxon>
        <taxon>Pseudomonadota</taxon>
        <taxon>Alphaproteobacteria</taxon>
        <taxon>Hyphomicrobiales</taxon>
        <taxon>Brucellaceae</taxon>
        <taxon>Brucella/Ochrobactrum group</taxon>
        <taxon>Ochrobactrum</taxon>
    </lineage>
</organism>
<keyword evidence="5" id="KW-1185">Reference proteome</keyword>
<name>A0A2P9HJ59_9HYPH</name>
<dbReference type="EMBL" id="OOFM01000004">
    <property type="protein sequence ID" value="SPL63830.1"/>
    <property type="molecule type" value="Genomic_DNA"/>
</dbReference>
<sequence>MMLLALLPCAVFFGLAAMFFSEPLLALPDDGSRADVIVVPGGDGQPRAEQAARLWKEGRSPYILVTGDGDCLFNKQIIVREGVPPSAIFVECYSGSTWQNARYSAPMMRKINAKSALIVTNWYHSRRAVASFRAVCPQMHFVSAPVNDSDEHIGFPTTRTDVEVIAKEYVKLGWYLLSGRIFPQDLTGHGPALNLSSICKSTEDGL</sequence>
<evidence type="ECO:0000259" key="1">
    <source>
        <dbReference type="Pfam" id="PF02698"/>
    </source>
</evidence>
<dbReference type="Pfam" id="PF02698">
    <property type="entry name" value="DUF218"/>
    <property type="match status" value="1"/>
</dbReference>
<dbReference type="AlphaFoldDB" id="A0A2P9HJ59"/>
<feature type="domain" description="DUF218" evidence="1">
    <location>
        <begin position="35"/>
        <end position="170"/>
    </location>
</feature>
<dbReference type="PANTHER" id="PTHR30336:SF20">
    <property type="entry name" value="DUF218 DOMAIN-CONTAINING PROTEIN"/>
    <property type="match status" value="1"/>
</dbReference>
<dbReference type="PANTHER" id="PTHR30336">
    <property type="entry name" value="INNER MEMBRANE PROTEIN, PROBABLE PERMEASE"/>
    <property type="match status" value="1"/>
</dbReference>
<evidence type="ECO:0000313" key="4">
    <source>
        <dbReference type="Proteomes" id="UP000246073"/>
    </source>
</evidence>
<reference evidence="2 5" key="3">
    <citation type="submission" date="2020-05" db="EMBL/GenBank/DDBJ databases">
        <title>Draft Genome Sequence of Ochrobactrum soli Isolated from Stable Fly Gut.</title>
        <authorList>
            <person name="Pileggi M.T."/>
            <person name="Vazhakkala L.J."/>
            <person name="Wong C.N."/>
        </authorList>
    </citation>
    <scope>NUCLEOTIDE SEQUENCE [LARGE SCALE GENOMIC DNA]</scope>
    <source>
        <strain evidence="2 5">MTP-C0764</strain>
    </source>
</reference>
<dbReference type="Proteomes" id="UP000574931">
    <property type="component" value="Unassembled WGS sequence"/>
</dbReference>
<dbReference type="InterPro" id="IPR003848">
    <property type="entry name" value="DUF218"/>
</dbReference>
<protein>
    <submittedName>
        <fullName evidence="2">YdcF family protein</fullName>
    </submittedName>
</protein>
<reference evidence="4" key="2">
    <citation type="submission" date="2017-12" db="EMBL/GenBank/DDBJ databases">
        <authorList>
            <person name="Diaz M."/>
        </authorList>
    </citation>
    <scope>NUCLEOTIDE SEQUENCE [LARGE SCALE GENOMIC DNA]</scope>
    <source>
        <strain evidence="4">FI11154</strain>
    </source>
</reference>
<evidence type="ECO:0000313" key="2">
    <source>
        <dbReference type="EMBL" id="NNU62625.1"/>
    </source>
</evidence>
<dbReference type="InterPro" id="IPR051599">
    <property type="entry name" value="Cell_Envelope_Assoc"/>
</dbReference>
<dbReference type="Proteomes" id="UP000246073">
    <property type="component" value="Unassembled WGS sequence"/>
</dbReference>
<evidence type="ECO:0000313" key="3">
    <source>
        <dbReference type="EMBL" id="SPL63830.1"/>
    </source>
</evidence>
<dbReference type="EMBL" id="JABFCY010000015">
    <property type="protein sequence ID" value="NNU62625.1"/>
    <property type="molecule type" value="Genomic_DNA"/>
</dbReference>
<evidence type="ECO:0000313" key="5">
    <source>
        <dbReference type="Proteomes" id="UP000574931"/>
    </source>
</evidence>
<dbReference type="CDD" id="cd06259">
    <property type="entry name" value="YdcF-like"/>
    <property type="match status" value="1"/>
</dbReference>
<reference evidence="3" key="1">
    <citation type="submission" date="2017-12" db="EMBL/GenBank/DDBJ databases">
        <authorList>
            <person name="Hurst M.R.H."/>
        </authorList>
    </citation>
    <scope>NUCLEOTIDE SEQUENCE [LARGE SCALE GENOMIC DNA]</scope>
    <source>
        <strain evidence="3">FI11154</strain>
    </source>
</reference>
<proteinExistence type="predicted"/>
<dbReference type="GO" id="GO:0005886">
    <property type="term" value="C:plasma membrane"/>
    <property type="evidence" value="ECO:0007669"/>
    <property type="project" value="TreeGrafter"/>
</dbReference>
<gene>
    <name evidence="2" type="ORF">HKX02_20535</name>
    <name evidence="3" type="ORF">OHAE_3762</name>
</gene>
<accession>A0A2P9HJ59</accession>
<dbReference type="InterPro" id="IPR014729">
    <property type="entry name" value="Rossmann-like_a/b/a_fold"/>
</dbReference>